<reference evidence="3" key="1">
    <citation type="submission" date="2007-11" db="EMBL/GenBank/DDBJ databases">
        <authorList>
            <consortium name="The Broad Institute Genome Sequencing Platform"/>
            <person name="Volkman S.K."/>
            <person name="Daily J.P."/>
            <person name="Sarr O."/>
            <person name="Ndiaye D."/>
            <person name="Ndir O."/>
            <person name="Mboup S."/>
            <person name="Lukens A."/>
            <person name="Stange-Thomann N."/>
            <person name="Mauceli E."/>
            <person name="Gnerre S."/>
            <person name="Jaffe D."/>
            <person name="Zainoun J."/>
            <person name="Wiegand R.C."/>
            <person name="Birren B."/>
            <person name="Galagan J."/>
            <person name="Lander E."/>
            <person name="Wirth D.F."/>
        </authorList>
    </citation>
    <scope>NUCLEOTIDE SEQUENCE [LARGE SCALE GENOMIC DNA]</scope>
    <source>
        <strain evidence="3">7G8</strain>
    </source>
</reference>
<evidence type="ECO:0000256" key="1">
    <source>
        <dbReference type="SAM" id="Phobius"/>
    </source>
</evidence>
<dbReference type="EMBL" id="KE123660">
    <property type="protein sequence ID" value="EUR58891.1"/>
    <property type="molecule type" value="Genomic_DNA"/>
</dbReference>
<keyword evidence="1" id="KW-0472">Membrane</keyword>
<keyword evidence="1" id="KW-0812">Transmembrane</keyword>
<sequence>MCRIIVVIGHINIITIVEIITNFLRYSMIENSLYCIYYFMLHNYAIVIYKYIINRIFKLTVYYPIIKYNF</sequence>
<evidence type="ECO:0000313" key="3">
    <source>
        <dbReference type="Proteomes" id="UP000030688"/>
    </source>
</evidence>
<name>W7EZV5_PLAF8</name>
<keyword evidence="1" id="KW-1133">Transmembrane helix</keyword>
<feature type="transmembrane region" description="Helical" evidence="1">
    <location>
        <begin position="5"/>
        <end position="24"/>
    </location>
</feature>
<feature type="transmembrane region" description="Helical" evidence="1">
    <location>
        <begin position="36"/>
        <end position="53"/>
    </location>
</feature>
<proteinExistence type="predicted"/>
<accession>W7EZV5</accession>
<dbReference type="AlphaFoldDB" id="W7EZV5"/>
<protein>
    <submittedName>
        <fullName evidence="2">Uncharacterized protein</fullName>
    </submittedName>
</protein>
<dbReference type="Proteomes" id="UP000030688">
    <property type="component" value="Unassembled WGS sequence"/>
</dbReference>
<reference evidence="2 3" key="2">
    <citation type="submission" date="2013-02" db="EMBL/GenBank/DDBJ databases">
        <title>The Genome Sequence of Plasmodium falciparum 7G8.</title>
        <authorList>
            <consortium name="The Broad Institute Genome Sequencing Platform"/>
            <consortium name="The Broad Institute Genome Sequencing Center for Infectious Disease"/>
            <person name="Neafsey D."/>
            <person name="Cheeseman I."/>
            <person name="Volkman S."/>
            <person name="Adams J."/>
            <person name="Walker B."/>
            <person name="Young S.K."/>
            <person name="Zeng Q."/>
            <person name="Gargeya S."/>
            <person name="Fitzgerald M."/>
            <person name="Haas B."/>
            <person name="Abouelleil A."/>
            <person name="Alvarado L."/>
            <person name="Arachchi H.M."/>
            <person name="Berlin A.M."/>
            <person name="Chapman S.B."/>
            <person name="Dewar J."/>
            <person name="Goldberg J."/>
            <person name="Griggs A."/>
            <person name="Gujja S."/>
            <person name="Hansen M."/>
            <person name="Howarth C."/>
            <person name="Imamovic A."/>
            <person name="Larimer J."/>
            <person name="McCowan C."/>
            <person name="Murphy C."/>
            <person name="Neiman D."/>
            <person name="Pearson M."/>
            <person name="Priest M."/>
            <person name="Roberts A."/>
            <person name="Saif S."/>
            <person name="Shea T."/>
            <person name="Sisk P."/>
            <person name="Sykes S."/>
            <person name="Wortman J."/>
            <person name="Nusbaum C."/>
            <person name="Birren B."/>
        </authorList>
    </citation>
    <scope>NUCLEOTIDE SEQUENCE [LARGE SCALE GENOMIC DNA]</scope>
    <source>
        <strain evidence="2 3">7G8</strain>
    </source>
</reference>
<organism evidence="2 3">
    <name type="scientific">Plasmodium falciparum (isolate 7G8)</name>
    <dbReference type="NCBI Taxonomy" id="57266"/>
    <lineage>
        <taxon>Eukaryota</taxon>
        <taxon>Sar</taxon>
        <taxon>Alveolata</taxon>
        <taxon>Apicomplexa</taxon>
        <taxon>Aconoidasida</taxon>
        <taxon>Haemosporida</taxon>
        <taxon>Plasmodiidae</taxon>
        <taxon>Plasmodium</taxon>
        <taxon>Plasmodium (Laverania)</taxon>
    </lineage>
</organism>
<gene>
    <name evidence="2" type="ORF">PFBG_05948</name>
</gene>
<evidence type="ECO:0000313" key="2">
    <source>
        <dbReference type="EMBL" id="EUR58891.1"/>
    </source>
</evidence>